<evidence type="ECO:0000313" key="2">
    <source>
        <dbReference type="Proteomes" id="UP000318081"/>
    </source>
</evidence>
<sequence length="61" mass="6362">MSSTAGTDTPEIQWGHSVEVDCGVIMIAHPLPELIMAVNELSEVTGRVSIVTSFLSCGSSA</sequence>
<protein>
    <submittedName>
        <fullName evidence="1">Uncharacterized protein</fullName>
    </submittedName>
</protein>
<gene>
    <name evidence="1" type="ORF">TBK1r_41530</name>
</gene>
<accession>A0ABX5XT64</accession>
<reference evidence="1 2" key="1">
    <citation type="submission" date="2019-02" db="EMBL/GenBank/DDBJ databases">
        <title>Deep-cultivation of Planctomycetes and their phenomic and genomic characterization uncovers novel biology.</title>
        <authorList>
            <person name="Wiegand S."/>
            <person name="Jogler M."/>
            <person name="Boedeker C."/>
            <person name="Pinto D."/>
            <person name="Vollmers J."/>
            <person name="Rivas-Marin E."/>
            <person name="Kohn T."/>
            <person name="Peeters S.H."/>
            <person name="Heuer A."/>
            <person name="Rast P."/>
            <person name="Oberbeckmann S."/>
            <person name="Bunk B."/>
            <person name="Jeske O."/>
            <person name="Meyerdierks A."/>
            <person name="Storesund J.E."/>
            <person name="Kallscheuer N."/>
            <person name="Luecker S."/>
            <person name="Lage O.M."/>
            <person name="Pohl T."/>
            <person name="Merkel B.J."/>
            <person name="Hornburger P."/>
            <person name="Mueller R.-W."/>
            <person name="Bruemmer F."/>
            <person name="Labrenz M."/>
            <person name="Spormann A.M."/>
            <person name="Op den Camp H."/>
            <person name="Overmann J."/>
            <person name="Amann R."/>
            <person name="Jetten M.S.M."/>
            <person name="Mascher T."/>
            <person name="Medema M.H."/>
            <person name="Devos D.P."/>
            <person name="Kaster A.-K."/>
            <person name="Ovreas L."/>
            <person name="Rohde M."/>
            <person name="Galperin M.Y."/>
            <person name="Jogler C."/>
        </authorList>
    </citation>
    <scope>NUCLEOTIDE SEQUENCE [LARGE SCALE GENOMIC DNA]</scope>
    <source>
        <strain evidence="1 2">TBK1r</strain>
    </source>
</reference>
<name>A0ABX5XT64_9BACT</name>
<evidence type="ECO:0000313" key="1">
    <source>
        <dbReference type="EMBL" id="QDV85199.1"/>
    </source>
</evidence>
<proteinExistence type="predicted"/>
<keyword evidence="2" id="KW-1185">Reference proteome</keyword>
<dbReference type="Proteomes" id="UP000318081">
    <property type="component" value="Chromosome"/>
</dbReference>
<organism evidence="1 2">
    <name type="scientific">Stieleria magnilauensis</name>
    <dbReference type="NCBI Taxonomy" id="2527963"/>
    <lineage>
        <taxon>Bacteria</taxon>
        <taxon>Pseudomonadati</taxon>
        <taxon>Planctomycetota</taxon>
        <taxon>Planctomycetia</taxon>
        <taxon>Pirellulales</taxon>
        <taxon>Pirellulaceae</taxon>
        <taxon>Stieleria</taxon>
    </lineage>
</organism>
<dbReference type="EMBL" id="CP036432">
    <property type="protein sequence ID" value="QDV85199.1"/>
    <property type="molecule type" value="Genomic_DNA"/>
</dbReference>